<dbReference type="OrthoDB" id="3532303at2"/>
<name>A0A4R4WNG1_9ACTN</name>
<reference evidence="1 2" key="1">
    <citation type="submission" date="2019-03" db="EMBL/GenBank/DDBJ databases">
        <title>Draft genome sequences of novel Actinobacteria.</title>
        <authorList>
            <person name="Sahin N."/>
            <person name="Ay H."/>
            <person name="Saygin H."/>
        </authorList>
    </citation>
    <scope>NUCLEOTIDE SEQUENCE [LARGE SCALE GENOMIC DNA]</scope>
    <source>
        <strain evidence="1 2">KC712</strain>
    </source>
</reference>
<organism evidence="1 2">
    <name type="scientific">Nonomuraea diastatica</name>
    <dbReference type="NCBI Taxonomy" id="1848329"/>
    <lineage>
        <taxon>Bacteria</taxon>
        <taxon>Bacillati</taxon>
        <taxon>Actinomycetota</taxon>
        <taxon>Actinomycetes</taxon>
        <taxon>Streptosporangiales</taxon>
        <taxon>Streptosporangiaceae</taxon>
        <taxon>Nonomuraea</taxon>
    </lineage>
</organism>
<evidence type="ECO:0000313" key="1">
    <source>
        <dbReference type="EMBL" id="TDD19337.1"/>
    </source>
</evidence>
<accession>A0A4R4WNG1</accession>
<gene>
    <name evidence="1" type="ORF">E1294_21505</name>
</gene>
<sequence length="78" mass="8248">MTYVAPGTRITRDACGGDPLAAVAAAIVQDGRLLVVSKPAAELAHLRWISGHERDVQLPPAVRDHVLPLLRQGGLMAS</sequence>
<dbReference type="AlphaFoldDB" id="A0A4R4WNG1"/>
<dbReference type="EMBL" id="SMKP01000059">
    <property type="protein sequence ID" value="TDD19337.1"/>
    <property type="molecule type" value="Genomic_DNA"/>
</dbReference>
<dbReference type="Proteomes" id="UP000294543">
    <property type="component" value="Unassembled WGS sequence"/>
</dbReference>
<comment type="caution">
    <text evidence="1">The sequence shown here is derived from an EMBL/GenBank/DDBJ whole genome shotgun (WGS) entry which is preliminary data.</text>
</comment>
<protein>
    <submittedName>
        <fullName evidence="1">Uncharacterized protein</fullName>
    </submittedName>
</protein>
<proteinExistence type="predicted"/>
<keyword evidence="2" id="KW-1185">Reference proteome</keyword>
<evidence type="ECO:0000313" key="2">
    <source>
        <dbReference type="Proteomes" id="UP000294543"/>
    </source>
</evidence>